<dbReference type="PROSITE" id="PS00330">
    <property type="entry name" value="HEMOLYSIN_CALCIUM"/>
    <property type="match status" value="4"/>
</dbReference>
<evidence type="ECO:0000313" key="4">
    <source>
        <dbReference type="Proteomes" id="UP000564378"/>
    </source>
</evidence>
<organism evidence="3 4">
    <name type="scientific">Parasphingopyxis marina</name>
    <dbReference type="NCBI Taxonomy" id="2761622"/>
    <lineage>
        <taxon>Bacteria</taxon>
        <taxon>Pseudomonadati</taxon>
        <taxon>Pseudomonadota</taxon>
        <taxon>Alphaproteobacteria</taxon>
        <taxon>Sphingomonadales</taxon>
        <taxon>Sphingomonadaceae</taxon>
        <taxon>Parasphingopyxis</taxon>
    </lineage>
</organism>
<gene>
    <name evidence="3" type="ORF">H6P80_11440</name>
</gene>
<dbReference type="Pfam" id="PF00353">
    <property type="entry name" value="HemolysinCabind"/>
    <property type="match status" value="4"/>
</dbReference>
<keyword evidence="2" id="KW-0964">Secreted</keyword>
<dbReference type="PRINTS" id="PR00313">
    <property type="entry name" value="CABNDNGRPT"/>
</dbReference>
<evidence type="ECO:0000256" key="2">
    <source>
        <dbReference type="ARBA" id="ARBA00022525"/>
    </source>
</evidence>
<dbReference type="PANTHER" id="PTHR38340:SF1">
    <property type="entry name" value="S-LAYER PROTEIN"/>
    <property type="match status" value="1"/>
</dbReference>
<dbReference type="InterPro" id="IPR011049">
    <property type="entry name" value="Serralysin-like_metalloprot_C"/>
</dbReference>
<dbReference type="AlphaFoldDB" id="A0A842I1X2"/>
<reference evidence="3 4" key="1">
    <citation type="submission" date="2020-08" db="EMBL/GenBank/DDBJ databases">
        <title>Draft genome sequence of Parasphingopyxis sp. GrpM-11.</title>
        <authorList>
            <person name="Oh J."/>
            <person name="Roh D.-H."/>
        </authorList>
    </citation>
    <scope>NUCLEOTIDE SEQUENCE [LARGE SCALE GENOMIC DNA]</scope>
    <source>
        <strain evidence="3 4">GrpM-11</strain>
    </source>
</reference>
<dbReference type="SUPFAM" id="SSF51120">
    <property type="entry name" value="beta-Roll"/>
    <property type="match status" value="3"/>
</dbReference>
<keyword evidence="4" id="KW-1185">Reference proteome</keyword>
<dbReference type="InterPro" id="IPR018511">
    <property type="entry name" value="Hemolysin-typ_Ca-bd_CS"/>
</dbReference>
<dbReference type="RefSeq" id="WP_185801501.1">
    <property type="nucleotide sequence ID" value="NZ_JACJVJ010000002.1"/>
</dbReference>
<sequence length="437" mass="44981">MATIYGTAAADTIFGPLWEANFIFGEAGNDILYGGNYQDPTTPADMQGVGADYIRGGLGNDRIYGLGGNDLLRGDEGDDYLDGGDGNDLLRGGSGTDYFVGGDGEDRISLFHLDATQGAYVDLRKQFVYNDGYGNAEKLVSIEGVGQGTQFSDTFIGTDARNVILGDWQDKIEALGGDDYVQVGGAPGYADGGKGNDTLSFGVYTLGPDGDGDGLADLIYATKGVHADLAANMIFDDGFGRSGKIVNFENLTGTIFNDTLAGDSGANVLIGGDGHDYLEGREGNDTLDGGAGNDALIAGEGDDHLLGGAGKDKLYAGKGNDKLVGGEGGDYLFGEDGKDAFIYDNAIDSDATGAMDYIGDFEHGADWIDISGLSDEVAGGGPLVFTGVFSGTAGEVTLDHVGGSVFELSVDLDGDASADFAVTINAVVAPTFADIIV</sequence>
<dbReference type="InterPro" id="IPR001343">
    <property type="entry name" value="Hemolysn_Ca-bd"/>
</dbReference>
<evidence type="ECO:0000256" key="1">
    <source>
        <dbReference type="ARBA" id="ARBA00004613"/>
    </source>
</evidence>
<accession>A0A842I1X2</accession>
<dbReference type="Gene3D" id="2.150.10.10">
    <property type="entry name" value="Serralysin-like metalloprotease, C-terminal"/>
    <property type="match status" value="3"/>
</dbReference>
<comment type="caution">
    <text evidence="3">The sequence shown here is derived from an EMBL/GenBank/DDBJ whole genome shotgun (WGS) entry which is preliminary data.</text>
</comment>
<dbReference type="InterPro" id="IPR050557">
    <property type="entry name" value="RTX_toxin/Mannuronan_C5-epim"/>
</dbReference>
<comment type="subcellular location">
    <subcellularLocation>
        <location evidence="1">Secreted</location>
    </subcellularLocation>
</comment>
<protein>
    <submittedName>
        <fullName evidence="3">Calcium-binding protein</fullName>
    </submittedName>
</protein>
<evidence type="ECO:0000313" key="3">
    <source>
        <dbReference type="EMBL" id="MBC2778230.1"/>
    </source>
</evidence>
<dbReference type="EMBL" id="JACJVJ010000002">
    <property type="protein sequence ID" value="MBC2778230.1"/>
    <property type="molecule type" value="Genomic_DNA"/>
</dbReference>
<dbReference type="PANTHER" id="PTHR38340">
    <property type="entry name" value="S-LAYER PROTEIN"/>
    <property type="match status" value="1"/>
</dbReference>
<dbReference type="Proteomes" id="UP000564378">
    <property type="component" value="Unassembled WGS sequence"/>
</dbReference>
<dbReference type="GO" id="GO:0005509">
    <property type="term" value="F:calcium ion binding"/>
    <property type="evidence" value="ECO:0007669"/>
    <property type="project" value="InterPro"/>
</dbReference>
<proteinExistence type="predicted"/>
<dbReference type="GO" id="GO:0005576">
    <property type="term" value="C:extracellular region"/>
    <property type="evidence" value="ECO:0007669"/>
    <property type="project" value="UniProtKB-SubCell"/>
</dbReference>
<name>A0A842I1X2_9SPHN</name>